<evidence type="ECO:0000256" key="1">
    <source>
        <dbReference type="PROSITE-ProRule" id="PRU00169"/>
    </source>
</evidence>
<dbReference type="STRING" id="1073996.SAMN05444271_12612"/>
<accession>A0A1H6WFN7</accession>
<dbReference type="KEGG" id="hae:halTADL_3428"/>
<proteinExistence type="predicted"/>
<dbReference type="PANTHER" id="PTHR43228">
    <property type="entry name" value="TWO-COMPONENT RESPONSE REGULATOR"/>
    <property type="match status" value="1"/>
</dbReference>
<dbReference type="OrthoDB" id="2830at2157"/>
<dbReference type="SMART" id="SM00448">
    <property type="entry name" value="REC"/>
    <property type="match status" value="1"/>
</dbReference>
<sequence length="119" mass="13271">MAFRTLVVDDSSFQRTVVSDTLDDRFEIVDTAENGKQAIEKFDALDPDVITMDIVMPEMTGIEALTEIKNRSPETIIVMCTSVEQEEKMRAAAKAGADGYVTKPISEPKLHEEFDSLLE</sequence>
<protein>
    <submittedName>
        <fullName evidence="3">Two-component system, chemotaxis family, response regulator CheY</fullName>
    </submittedName>
</protein>
<name>A0A1H6WFN7_9EURY</name>
<dbReference type="EMBL" id="FNYR01000026">
    <property type="protein sequence ID" value="SEJ15839.1"/>
    <property type="molecule type" value="Genomic_DNA"/>
</dbReference>
<dbReference type="GO" id="GO:0000160">
    <property type="term" value="P:phosphorelay signal transduction system"/>
    <property type="evidence" value="ECO:0007669"/>
    <property type="project" value="InterPro"/>
</dbReference>
<accession>A0A2H4Q6Y8</accession>
<dbReference type="RefSeq" id="WP_089673353.1">
    <property type="nucleotide sequence ID" value="NZ_CP024845.1"/>
</dbReference>
<reference evidence="3 4" key="1">
    <citation type="submission" date="2016-10" db="EMBL/GenBank/DDBJ databases">
        <authorList>
            <person name="de Groot N.N."/>
        </authorList>
    </citation>
    <scope>NUCLEOTIDE SEQUENCE [LARGE SCALE GENOMIC DNA]</scope>
    <source>
        <strain evidence="3 4">DSM 22187</strain>
    </source>
</reference>
<dbReference type="InterPro" id="IPR052048">
    <property type="entry name" value="ST_Response_Regulator"/>
</dbReference>
<evidence type="ECO:0000313" key="3">
    <source>
        <dbReference type="EMBL" id="SEJ15839.1"/>
    </source>
</evidence>
<evidence type="ECO:0000313" key="4">
    <source>
        <dbReference type="Proteomes" id="UP000198888"/>
    </source>
</evidence>
<dbReference type="AlphaFoldDB" id="A0A1H6WFN7"/>
<dbReference type="InterPro" id="IPR011006">
    <property type="entry name" value="CheY-like_superfamily"/>
</dbReference>
<gene>
    <name evidence="3" type="ORF">SAMN05444271_12612</name>
</gene>
<organism evidence="3 4">
    <name type="scientific">Halohasta litchfieldiae</name>
    <dbReference type="NCBI Taxonomy" id="1073996"/>
    <lineage>
        <taxon>Archaea</taxon>
        <taxon>Methanobacteriati</taxon>
        <taxon>Methanobacteriota</taxon>
        <taxon>Stenosarchaea group</taxon>
        <taxon>Halobacteria</taxon>
        <taxon>Halobacteriales</taxon>
        <taxon>Haloferacaceae</taxon>
        <taxon>Halohasta</taxon>
    </lineage>
</organism>
<dbReference type="InterPro" id="IPR001789">
    <property type="entry name" value="Sig_transdc_resp-reg_receiver"/>
</dbReference>
<dbReference type="GeneID" id="35004195"/>
<feature type="modified residue" description="4-aspartylphosphate" evidence="1">
    <location>
        <position position="53"/>
    </location>
</feature>
<keyword evidence="4" id="KW-1185">Reference proteome</keyword>
<keyword evidence="1" id="KW-0597">Phosphoprotein</keyword>
<dbReference type="Proteomes" id="UP000198888">
    <property type="component" value="Unassembled WGS sequence"/>
</dbReference>
<evidence type="ECO:0000259" key="2">
    <source>
        <dbReference type="PROSITE" id="PS50110"/>
    </source>
</evidence>
<dbReference type="SUPFAM" id="SSF52172">
    <property type="entry name" value="CheY-like"/>
    <property type="match status" value="1"/>
</dbReference>
<dbReference type="Gene3D" id="3.40.50.2300">
    <property type="match status" value="1"/>
</dbReference>
<dbReference type="PANTHER" id="PTHR43228:SF1">
    <property type="entry name" value="TWO-COMPONENT RESPONSE REGULATOR ARR22"/>
    <property type="match status" value="1"/>
</dbReference>
<dbReference type="PROSITE" id="PS50110">
    <property type="entry name" value="RESPONSE_REGULATORY"/>
    <property type="match status" value="1"/>
</dbReference>
<feature type="domain" description="Response regulatory" evidence="2">
    <location>
        <begin position="4"/>
        <end position="118"/>
    </location>
</feature>
<dbReference type="Pfam" id="PF00072">
    <property type="entry name" value="Response_reg"/>
    <property type="match status" value="1"/>
</dbReference>